<dbReference type="PANTHER" id="PTHR33799:SF1">
    <property type="entry name" value="PTS SYSTEM MANNOSE-SPECIFIC EIIAB COMPONENT-RELATED"/>
    <property type="match status" value="1"/>
</dbReference>
<dbReference type="PANTHER" id="PTHR33799">
    <property type="entry name" value="PTS PERMEASE-RELATED-RELATED"/>
    <property type="match status" value="1"/>
</dbReference>
<dbReference type="GO" id="GO:0009401">
    <property type="term" value="P:phosphoenolpyruvate-dependent sugar phosphotransferase system"/>
    <property type="evidence" value="ECO:0007669"/>
    <property type="project" value="InterPro"/>
</dbReference>
<protein>
    <recommendedName>
        <fullName evidence="2">PTS EIIA type-4 domain-containing protein</fullName>
    </recommendedName>
</protein>
<evidence type="ECO:0000313" key="4">
    <source>
        <dbReference type="Proteomes" id="UP000777784"/>
    </source>
</evidence>
<dbReference type="EMBL" id="JAHJDP010000018">
    <property type="protein sequence ID" value="MBU2689829.1"/>
    <property type="molecule type" value="Genomic_DNA"/>
</dbReference>
<reference evidence="3" key="1">
    <citation type="submission" date="2021-05" db="EMBL/GenBank/DDBJ databases">
        <title>Energy efficiency and biological interactions define the core microbiome of deep oligotrophic groundwater.</title>
        <authorList>
            <person name="Mehrshad M."/>
            <person name="Lopez-Fernandez M."/>
            <person name="Bell E."/>
            <person name="Bernier-Latmani R."/>
            <person name="Bertilsson S."/>
            <person name="Dopson M."/>
        </authorList>
    </citation>
    <scope>NUCLEOTIDE SEQUENCE</scope>
    <source>
        <strain evidence="3">Modern_marine.mb.64</strain>
    </source>
</reference>
<evidence type="ECO:0000259" key="2">
    <source>
        <dbReference type="PROSITE" id="PS51096"/>
    </source>
</evidence>
<dbReference type="SUPFAM" id="SSF53062">
    <property type="entry name" value="PTS system fructose IIA component-like"/>
    <property type="match status" value="1"/>
</dbReference>
<dbReference type="AlphaFoldDB" id="A0A948W4Y1"/>
<feature type="domain" description="PTS EIIA type-4" evidence="2">
    <location>
        <begin position="7"/>
        <end position="128"/>
    </location>
</feature>
<dbReference type="InterPro" id="IPR036662">
    <property type="entry name" value="PTS_EIIA_man-typ_sf"/>
</dbReference>
<dbReference type="PROSITE" id="PS51096">
    <property type="entry name" value="PTS_EIIA_TYPE_4"/>
    <property type="match status" value="1"/>
</dbReference>
<keyword evidence="1" id="KW-0808">Transferase</keyword>
<comment type="caution">
    <text evidence="3">The sequence shown here is derived from an EMBL/GenBank/DDBJ whole genome shotgun (WGS) entry which is preliminary data.</text>
</comment>
<proteinExistence type="predicted"/>
<dbReference type="InterPro" id="IPR051471">
    <property type="entry name" value="Bacterial_PTS_sugar_comp"/>
</dbReference>
<dbReference type="Gene3D" id="3.40.50.510">
    <property type="entry name" value="Phosphotransferase system, mannose-type IIA component"/>
    <property type="match status" value="1"/>
</dbReference>
<evidence type="ECO:0000256" key="1">
    <source>
        <dbReference type="ARBA" id="ARBA00022679"/>
    </source>
</evidence>
<gene>
    <name evidence="3" type="ORF">KJ970_02800</name>
</gene>
<dbReference type="Proteomes" id="UP000777784">
    <property type="component" value="Unassembled WGS sequence"/>
</dbReference>
<name>A0A948W4Y1_UNCEI</name>
<dbReference type="Pfam" id="PF03610">
    <property type="entry name" value="EIIA-man"/>
    <property type="match status" value="1"/>
</dbReference>
<sequence length="137" mass="14859">MADSPAQIAGLLVTHGALGTELIRVVESILGPQEDIAVVSNTGTSMESLTRKIRTQIESIQAEDLFIFVDLLGGSCSQVCQLVRQEHPSTVIFSGVNLPMLLEFAYKRRLLEPVELAAEVARKGREGIQCLSLPHSC</sequence>
<dbReference type="GO" id="GO:0016740">
    <property type="term" value="F:transferase activity"/>
    <property type="evidence" value="ECO:0007669"/>
    <property type="project" value="UniProtKB-KW"/>
</dbReference>
<dbReference type="GO" id="GO:0016020">
    <property type="term" value="C:membrane"/>
    <property type="evidence" value="ECO:0007669"/>
    <property type="project" value="InterPro"/>
</dbReference>
<evidence type="ECO:0000313" key="3">
    <source>
        <dbReference type="EMBL" id="MBU2689829.1"/>
    </source>
</evidence>
<organism evidence="3 4">
    <name type="scientific">Eiseniibacteriota bacterium</name>
    <dbReference type="NCBI Taxonomy" id="2212470"/>
    <lineage>
        <taxon>Bacteria</taxon>
        <taxon>Candidatus Eiseniibacteriota</taxon>
    </lineage>
</organism>
<dbReference type="InterPro" id="IPR004701">
    <property type="entry name" value="PTS_EIIA_man-typ"/>
</dbReference>
<accession>A0A948W4Y1</accession>